<reference evidence="2 3" key="1">
    <citation type="submission" date="2019-03" db="EMBL/GenBank/DDBJ databases">
        <title>Draft genome sequences of novel Actinobacteria.</title>
        <authorList>
            <person name="Sahin N."/>
            <person name="Ay H."/>
            <person name="Saygin H."/>
        </authorList>
    </citation>
    <scope>NUCLEOTIDE SEQUENCE [LARGE SCALE GENOMIC DNA]</scope>
    <source>
        <strain evidence="2 3">KC310</strain>
    </source>
</reference>
<sequence>MSVLKTIAVAGSLAVLTLGMSALPAAATAEAVGSAPQSAQECLAYLNSQGYATTPARTDACNSLVHAFCIEILEDSQVASAHAAIACDLARGRDSLANRSRTPAS</sequence>
<keyword evidence="1" id="KW-0732">Signal</keyword>
<accession>A0A4R4V9W9</accession>
<protein>
    <submittedName>
        <fullName evidence="2">Uncharacterized protein</fullName>
    </submittedName>
</protein>
<evidence type="ECO:0000256" key="1">
    <source>
        <dbReference type="SAM" id="SignalP"/>
    </source>
</evidence>
<name>A0A4R4V9W9_9ACTN</name>
<feature type="signal peptide" evidence="1">
    <location>
        <begin position="1"/>
        <end position="27"/>
    </location>
</feature>
<evidence type="ECO:0000313" key="3">
    <source>
        <dbReference type="Proteomes" id="UP000295258"/>
    </source>
</evidence>
<dbReference type="EMBL" id="SMKO01000076">
    <property type="protein sequence ID" value="TDD01511.1"/>
    <property type="molecule type" value="Genomic_DNA"/>
</dbReference>
<proteinExistence type="predicted"/>
<comment type="caution">
    <text evidence="2">The sequence shown here is derived from an EMBL/GenBank/DDBJ whole genome shotgun (WGS) entry which is preliminary data.</text>
</comment>
<organism evidence="2 3">
    <name type="scientific">Nonomuraea deserti</name>
    <dbReference type="NCBI Taxonomy" id="1848322"/>
    <lineage>
        <taxon>Bacteria</taxon>
        <taxon>Bacillati</taxon>
        <taxon>Actinomycetota</taxon>
        <taxon>Actinomycetes</taxon>
        <taxon>Streptosporangiales</taxon>
        <taxon>Streptosporangiaceae</taxon>
        <taxon>Nonomuraea</taxon>
    </lineage>
</organism>
<dbReference type="AlphaFoldDB" id="A0A4R4V9W9"/>
<gene>
    <name evidence="2" type="ORF">E1292_25780</name>
</gene>
<dbReference type="RefSeq" id="WP_132597788.1">
    <property type="nucleotide sequence ID" value="NZ_SMKO01000076.1"/>
</dbReference>
<keyword evidence="3" id="KW-1185">Reference proteome</keyword>
<evidence type="ECO:0000313" key="2">
    <source>
        <dbReference type="EMBL" id="TDD01511.1"/>
    </source>
</evidence>
<dbReference type="Proteomes" id="UP000295258">
    <property type="component" value="Unassembled WGS sequence"/>
</dbReference>
<feature type="chain" id="PRO_5020237561" evidence="1">
    <location>
        <begin position="28"/>
        <end position="105"/>
    </location>
</feature>